<evidence type="ECO:0000313" key="4">
    <source>
        <dbReference type="EMBL" id="ALU28641.1"/>
    </source>
</evidence>
<dbReference type="STRING" id="1435377.SUSAZ_05345"/>
<dbReference type="InterPro" id="IPR006978">
    <property type="entry name" value="Nre_N"/>
</dbReference>
<feature type="domain" description="Archaeal Nre C-terminal" evidence="3">
    <location>
        <begin position="292"/>
        <end position="393"/>
    </location>
</feature>
<dbReference type="PANTHER" id="PTHR38136">
    <property type="entry name" value="DNA REPAIR PROTEIN"/>
    <property type="match status" value="1"/>
</dbReference>
<dbReference type="EMBL" id="CP013695">
    <property type="protein sequence ID" value="ALU31357.1"/>
    <property type="molecule type" value="Genomic_DNA"/>
</dbReference>
<gene>
    <name evidence="4" type="ORF">ATY89_00775</name>
    <name evidence="5" type="ORF">ATZ20_03815</name>
</gene>
<dbReference type="OMA" id="EIYPGFN"/>
<proteinExistence type="inferred from homology"/>
<comment type="caution">
    <text evidence="1">Lacks conserved residue(s) required for the propagation of feature annotation.</text>
</comment>
<dbReference type="HAMAP" id="MF_02096">
    <property type="entry name" value="Nre"/>
    <property type="match status" value="1"/>
</dbReference>
<feature type="domain" description="Archaeal Nre N-terminal" evidence="2">
    <location>
        <begin position="15"/>
        <end position="278"/>
    </location>
</feature>
<keyword evidence="1" id="KW-0234">DNA repair</keyword>
<protein>
    <recommendedName>
        <fullName evidence="1">DNA repair protein</fullName>
    </recommendedName>
</protein>
<name>A0A0U2NDZ8_9CREN</name>
<keyword evidence="1" id="KW-0227">DNA damage</keyword>
<dbReference type="OrthoDB" id="6609at2157"/>
<dbReference type="Pfam" id="PF04894">
    <property type="entry name" value="Nre_N"/>
    <property type="match status" value="1"/>
</dbReference>
<comment type="similarity">
    <text evidence="1">Belongs to the Nre family.</text>
</comment>
<organism evidence="5 6">
    <name type="scientific">Sulfolobus acidocaldarius</name>
    <dbReference type="NCBI Taxonomy" id="2285"/>
    <lineage>
        <taxon>Archaea</taxon>
        <taxon>Thermoproteota</taxon>
        <taxon>Thermoprotei</taxon>
        <taxon>Sulfolobales</taxon>
        <taxon>Sulfolobaceae</taxon>
        <taxon>Sulfolobus</taxon>
    </lineage>
</organism>
<evidence type="ECO:0000259" key="3">
    <source>
        <dbReference type="Pfam" id="PF04895"/>
    </source>
</evidence>
<dbReference type="Proteomes" id="UP000065473">
    <property type="component" value="Chromosome"/>
</dbReference>
<dbReference type="InterPro" id="IPR006979">
    <property type="entry name" value="Nre_C"/>
</dbReference>
<evidence type="ECO:0000313" key="7">
    <source>
        <dbReference type="Proteomes" id="UP000065473"/>
    </source>
</evidence>
<dbReference type="PANTHER" id="PTHR38136:SF2">
    <property type="entry name" value="DNA REPAIR PROTEIN"/>
    <property type="match status" value="1"/>
</dbReference>
<dbReference type="Proteomes" id="UP000060043">
    <property type="component" value="Chromosome"/>
</dbReference>
<sequence length="397" mass="45441">MDPRLCVICRSSKYLCGLAYCPIVVKSITKKIVVPKDMVGSSPPSIFVGRYGYPKVSVYPSAPPVVDDTSIYEDPKTWLNMDLNTFLSLRLSLVRGGESFRVTDANNPQRFLHDVQTLSISSGPSEIEMEFAKEPRKVVLDETLPPIGPSAPIREFKLGTLSAPQRIVERVYEDKDLKSKDAVITLYSNKVEVNVISRLLSVGVLGVKRKLVPTRRSITAVDKLVSDSLIEELKHFESIDKIEVYVRRHMKNLFIGILIPGNWAFEWGEAWFPGSTWNQFGHGEVALELDYEGYRGRRTYPKIGGCYYASRLGVAESLRLRKRQAMVILWREIYPGFNLPVGVWFVRENIREMFKQKPEVFDTLDQALRRVKGELKVNLQEWLKISYVVKLFRSRLF</sequence>
<dbReference type="GeneID" id="14551648"/>
<evidence type="ECO:0000259" key="2">
    <source>
        <dbReference type="Pfam" id="PF04894"/>
    </source>
</evidence>
<accession>A0A0U2NDZ8</accession>
<dbReference type="Pfam" id="PF04895">
    <property type="entry name" value="Nre_C"/>
    <property type="match status" value="1"/>
</dbReference>
<evidence type="ECO:0000313" key="6">
    <source>
        <dbReference type="Proteomes" id="UP000060043"/>
    </source>
</evidence>
<dbReference type="InterPro" id="IPR033167">
    <property type="entry name" value="Nre"/>
</dbReference>
<dbReference type="PaxDb" id="1435377-SUSAZ_05345"/>
<evidence type="ECO:0000313" key="5">
    <source>
        <dbReference type="EMBL" id="ALU31357.1"/>
    </source>
</evidence>
<dbReference type="GO" id="GO:0006281">
    <property type="term" value="P:DNA repair"/>
    <property type="evidence" value="ECO:0007669"/>
    <property type="project" value="UniProtKB-UniRule"/>
</dbReference>
<reference evidence="6 7" key="1">
    <citation type="submission" date="2015-12" db="EMBL/GenBank/DDBJ databases">
        <title>A stable core within a dynamic pangenome in Sulfolobus acidocaldarius.</title>
        <authorList>
            <person name="Anderson R."/>
            <person name="Kouris A."/>
            <person name="Seward C."/>
            <person name="Campbell K."/>
            <person name="Whitaker R."/>
        </authorList>
    </citation>
    <scope>NUCLEOTIDE SEQUENCE [LARGE SCALE GENOMIC DNA]</scope>
    <source>
        <strain evidence="4 7">GG12-C01-09</strain>
        <strain evidence="5 6">NG05B_CO5_07</strain>
    </source>
</reference>
<dbReference type="RefSeq" id="WP_011277996.1">
    <property type="nucleotide sequence ID" value="NZ_BHWZ01000002.1"/>
</dbReference>
<dbReference type="EMBL" id="CP013694">
    <property type="protein sequence ID" value="ALU28641.1"/>
    <property type="molecule type" value="Genomic_DNA"/>
</dbReference>
<evidence type="ECO:0000256" key="1">
    <source>
        <dbReference type="HAMAP-Rule" id="MF_02096"/>
    </source>
</evidence>
<comment type="function">
    <text evidence="1">Involved in DNA damage repair.</text>
</comment>
<dbReference type="AlphaFoldDB" id="A0A0U2NDZ8"/>